<reference evidence="4" key="1">
    <citation type="submission" date="2016-01" db="EMBL/GenBank/DDBJ databases">
        <authorList>
            <person name="Mitreva M."/>
            <person name="Pepin K.H."/>
            <person name="Mihindukulasuriya K.A."/>
            <person name="Fulton R."/>
            <person name="Fronick C."/>
            <person name="O'Laughlin M."/>
            <person name="Miner T."/>
            <person name="Herter B."/>
            <person name="Rosa B.A."/>
            <person name="Cordes M."/>
            <person name="Tomlinson C."/>
            <person name="Wollam A."/>
            <person name="Palsikar V.B."/>
            <person name="Mardis E.R."/>
            <person name="Wilson R.K."/>
        </authorList>
    </citation>
    <scope>NUCLEOTIDE SEQUENCE [LARGE SCALE GENOMIC DNA]</scope>
    <source>
        <strain evidence="4">DNF00896</strain>
    </source>
</reference>
<dbReference type="OrthoDB" id="9804867at2"/>
<dbReference type="GO" id="GO:0006351">
    <property type="term" value="P:DNA-templated transcription"/>
    <property type="evidence" value="ECO:0007669"/>
    <property type="project" value="TreeGrafter"/>
</dbReference>
<dbReference type="GO" id="GO:0006355">
    <property type="term" value="P:regulation of DNA-templated transcription"/>
    <property type="evidence" value="ECO:0007669"/>
    <property type="project" value="InterPro"/>
</dbReference>
<dbReference type="NCBIfam" id="TIGR02384">
    <property type="entry name" value="RelB_DinJ"/>
    <property type="match status" value="1"/>
</dbReference>
<dbReference type="CDD" id="cd11586">
    <property type="entry name" value="VbhA_like"/>
    <property type="match status" value="1"/>
</dbReference>
<dbReference type="InterPro" id="IPR033788">
    <property type="entry name" value="VbhA-like"/>
</dbReference>
<sequence length="107" mass="12104">MENMGIVQARTPEALKENANHILEKLGLNMSTYINMALNQLVIQEGIPFQVKLSNGPYTDSEKIDEVAATLRIEGMELNEKDIEMLRDIKKGNLSFTKAREKILNEV</sequence>
<keyword evidence="4" id="KW-1185">Reference proteome</keyword>
<comment type="similarity">
    <text evidence="1">Belongs to the RelB/DinJ antitoxin family.</text>
</comment>
<protein>
    <submittedName>
        <fullName evidence="3">Addiction module antitoxin, RelB/DinJ family</fullName>
    </submittedName>
</protein>
<gene>
    <name evidence="3" type="ORF">HMPREF1866_00649</name>
</gene>
<comment type="caution">
    <text evidence="3">The sequence shown here is derived from an EMBL/GenBank/DDBJ whole genome shotgun (WGS) entry which is preliminary data.</text>
</comment>
<dbReference type="InterPro" id="IPR007337">
    <property type="entry name" value="RelB/DinJ"/>
</dbReference>
<dbReference type="InterPro" id="IPR013321">
    <property type="entry name" value="Arc_rbn_hlx_hlx"/>
</dbReference>
<evidence type="ECO:0000313" key="3">
    <source>
        <dbReference type="EMBL" id="KXB60223.1"/>
    </source>
</evidence>
<dbReference type="Pfam" id="PF04221">
    <property type="entry name" value="RelB"/>
    <property type="match status" value="1"/>
</dbReference>
<dbReference type="STRING" id="467210.HMPREF1866_00649"/>
<dbReference type="RefSeq" id="WP_060930585.1">
    <property type="nucleotide sequence ID" value="NZ_KQ959779.1"/>
</dbReference>
<keyword evidence="2" id="KW-1277">Toxin-antitoxin system</keyword>
<evidence type="ECO:0000313" key="4">
    <source>
        <dbReference type="Proteomes" id="UP000070394"/>
    </source>
</evidence>
<dbReference type="PATRIC" id="fig|467210.3.peg.640"/>
<organism evidence="3 4">
    <name type="scientific">Lachnoanaerobaculum saburreum</name>
    <dbReference type="NCBI Taxonomy" id="467210"/>
    <lineage>
        <taxon>Bacteria</taxon>
        <taxon>Bacillati</taxon>
        <taxon>Bacillota</taxon>
        <taxon>Clostridia</taxon>
        <taxon>Lachnospirales</taxon>
        <taxon>Lachnospiraceae</taxon>
        <taxon>Lachnoanaerobaculum</taxon>
    </lineage>
</organism>
<evidence type="ECO:0000256" key="1">
    <source>
        <dbReference type="ARBA" id="ARBA00010562"/>
    </source>
</evidence>
<dbReference type="Proteomes" id="UP000070394">
    <property type="component" value="Unassembled WGS sequence"/>
</dbReference>
<dbReference type="AlphaFoldDB" id="A0A133ZXQ6"/>
<accession>A0A133ZXQ6</accession>
<name>A0A133ZXQ6_9FIRM</name>
<evidence type="ECO:0000256" key="2">
    <source>
        <dbReference type="ARBA" id="ARBA00022649"/>
    </source>
</evidence>
<dbReference type="PANTHER" id="PTHR38781:SF1">
    <property type="entry name" value="ANTITOXIN DINJ-RELATED"/>
    <property type="match status" value="1"/>
</dbReference>
<dbReference type="Gene3D" id="1.10.1220.10">
    <property type="entry name" value="Met repressor-like"/>
    <property type="match status" value="1"/>
</dbReference>
<dbReference type="EMBL" id="LSDA01000017">
    <property type="protein sequence ID" value="KXB60223.1"/>
    <property type="molecule type" value="Genomic_DNA"/>
</dbReference>
<dbReference type="PANTHER" id="PTHR38781">
    <property type="entry name" value="ANTITOXIN DINJ-RELATED"/>
    <property type="match status" value="1"/>
</dbReference>
<proteinExistence type="inferred from homology"/>